<keyword evidence="3" id="KW-1185">Reference proteome</keyword>
<dbReference type="EMBL" id="KN837204">
    <property type="protein sequence ID" value="KIJ34062.1"/>
    <property type="molecule type" value="Genomic_DNA"/>
</dbReference>
<dbReference type="OrthoDB" id="5973539at2759"/>
<evidence type="ECO:0000313" key="3">
    <source>
        <dbReference type="Proteomes" id="UP000054279"/>
    </source>
</evidence>
<protein>
    <submittedName>
        <fullName evidence="2">Uncharacterized protein</fullName>
    </submittedName>
</protein>
<dbReference type="Proteomes" id="UP000054279">
    <property type="component" value="Unassembled WGS sequence"/>
</dbReference>
<name>A0A0C9UXP3_SPHS4</name>
<feature type="compositionally biased region" description="Polar residues" evidence="1">
    <location>
        <begin position="1"/>
        <end position="11"/>
    </location>
</feature>
<evidence type="ECO:0000256" key="1">
    <source>
        <dbReference type="SAM" id="MobiDB-lite"/>
    </source>
</evidence>
<accession>A0A0C9UXP3</accession>
<evidence type="ECO:0000313" key="2">
    <source>
        <dbReference type="EMBL" id="KIJ34062.1"/>
    </source>
</evidence>
<sequence>MLRPTTESLSAPLTARSSGIGPSPTSPIRPPPPKAFPGESPSCSAIPSTVISSRAANSCMCSSPPHDYHRQHAPVFERVIEIKIIPGLCYLQVVVKPEPAVNNGSLKLGMQKRLQAPKDGSTECLEPPDQPGYQFLQACGLILIENPILGS</sequence>
<organism evidence="2 3">
    <name type="scientific">Sphaerobolus stellatus (strain SS14)</name>
    <dbReference type="NCBI Taxonomy" id="990650"/>
    <lineage>
        <taxon>Eukaryota</taxon>
        <taxon>Fungi</taxon>
        <taxon>Dikarya</taxon>
        <taxon>Basidiomycota</taxon>
        <taxon>Agaricomycotina</taxon>
        <taxon>Agaricomycetes</taxon>
        <taxon>Phallomycetidae</taxon>
        <taxon>Geastrales</taxon>
        <taxon>Sphaerobolaceae</taxon>
        <taxon>Sphaerobolus</taxon>
    </lineage>
</organism>
<feature type="compositionally biased region" description="Pro residues" evidence="1">
    <location>
        <begin position="24"/>
        <end position="35"/>
    </location>
</feature>
<dbReference type="HOGENOM" id="CLU_1732619_0_0_1"/>
<gene>
    <name evidence="2" type="ORF">M422DRAFT_263854</name>
</gene>
<dbReference type="AlphaFoldDB" id="A0A0C9UXP3"/>
<proteinExistence type="predicted"/>
<feature type="region of interest" description="Disordered" evidence="1">
    <location>
        <begin position="1"/>
        <end position="44"/>
    </location>
</feature>
<reference evidence="2 3" key="1">
    <citation type="submission" date="2014-06" db="EMBL/GenBank/DDBJ databases">
        <title>Evolutionary Origins and Diversification of the Mycorrhizal Mutualists.</title>
        <authorList>
            <consortium name="DOE Joint Genome Institute"/>
            <consortium name="Mycorrhizal Genomics Consortium"/>
            <person name="Kohler A."/>
            <person name="Kuo A."/>
            <person name="Nagy L.G."/>
            <person name="Floudas D."/>
            <person name="Copeland A."/>
            <person name="Barry K.W."/>
            <person name="Cichocki N."/>
            <person name="Veneault-Fourrey C."/>
            <person name="LaButti K."/>
            <person name="Lindquist E.A."/>
            <person name="Lipzen A."/>
            <person name="Lundell T."/>
            <person name="Morin E."/>
            <person name="Murat C."/>
            <person name="Riley R."/>
            <person name="Ohm R."/>
            <person name="Sun H."/>
            <person name="Tunlid A."/>
            <person name="Henrissat B."/>
            <person name="Grigoriev I.V."/>
            <person name="Hibbett D.S."/>
            <person name="Martin F."/>
        </authorList>
    </citation>
    <scope>NUCLEOTIDE SEQUENCE [LARGE SCALE GENOMIC DNA]</scope>
    <source>
        <strain evidence="2 3">SS14</strain>
    </source>
</reference>